<dbReference type="AlphaFoldDB" id="A0A382MPT4"/>
<evidence type="ECO:0000313" key="1">
    <source>
        <dbReference type="EMBL" id="SVC49452.1"/>
    </source>
</evidence>
<gene>
    <name evidence="1" type="ORF">METZ01_LOCUS302306</name>
</gene>
<dbReference type="EMBL" id="UINC01094314">
    <property type="protein sequence ID" value="SVC49452.1"/>
    <property type="molecule type" value="Genomic_DNA"/>
</dbReference>
<organism evidence="1">
    <name type="scientific">marine metagenome</name>
    <dbReference type="NCBI Taxonomy" id="408172"/>
    <lineage>
        <taxon>unclassified sequences</taxon>
        <taxon>metagenomes</taxon>
        <taxon>ecological metagenomes</taxon>
    </lineage>
</organism>
<reference evidence="1" key="1">
    <citation type="submission" date="2018-05" db="EMBL/GenBank/DDBJ databases">
        <authorList>
            <person name="Lanie J.A."/>
            <person name="Ng W.-L."/>
            <person name="Kazmierczak K.M."/>
            <person name="Andrzejewski T.M."/>
            <person name="Davidsen T.M."/>
            <person name="Wayne K.J."/>
            <person name="Tettelin H."/>
            <person name="Glass J.I."/>
            <person name="Rusch D."/>
            <person name="Podicherti R."/>
            <person name="Tsui H.-C.T."/>
            <person name="Winkler M.E."/>
        </authorList>
    </citation>
    <scope>NUCLEOTIDE SEQUENCE</scope>
</reference>
<proteinExistence type="predicted"/>
<accession>A0A382MPT4</accession>
<name>A0A382MPT4_9ZZZZ</name>
<protein>
    <recommendedName>
        <fullName evidence="2">Alpha/beta hydrolase</fullName>
    </recommendedName>
</protein>
<feature type="non-terminal residue" evidence="1">
    <location>
        <position position="31"/>
    </location>
</feature>
<sequence>MTSKINCHYSITGNGPALFLTHGIGASKDAW</sequence>
<evidence type="ECO:0008006" key="2">
    <source>
        <dbReference type="Google" id="ProtNLM"/>
    </source>
</evidence>